<name>A0A6A4H2F8_9AGAR</name>
<gene>
    <name evidence="1" type="ORF">BT96DRAFT_1000928</name>
</gene>
<evidence type="ECO:0008006" key="3">
    <source>
        <dbReference type="Google" id="ProtNLM"/>
    </source>
</evidence>
<dbReference type="EMBL" id="ML769611">
    <property type="protein sequence ID" value="KAE9391870.1"/>
    <property type="molecule type" value="Genomic_DNA"/>
</dbReference>
<protein>
    <recommendedName>
        <fullName evidence="3">CxC2-like cysteine cluster KDZ transposase-associated domain-containing protein</fullName>
    </recommendedName>
</protein>
<evidence type="ECO:0000313" key="1">
    <source>
        <dbReference type="EMBL" id="KAE9391870.1"/>
    </source>
</evidence>
<dbReference type="AlphaFoldDB" id="A0A6A4H2F8"/>
<dbReference type="Proteomes" id="UP000799118">
    <property type="component" value="Unassembled WGS sequence"/>
</dbReference>
<dbReference type="OrthoDB" id="2682806at2759"/>
<sequence length="248" mass="27621">MSKRNATSNSDAKAKRAWTRDENPLAGLTLSTFVILAKSSQRSAVIVSQSLSADGRHIAEDEIQTMSSHQLARARPAVSSSASTEIETANIFSYDEPIKFHDEDALEQSDVVQMDRKSKEKSDYPLLSWMGQRNDALRVFMTVEGHSSAHGICTHCKDSEVQRLAEYTCKDCFSQKLVCATCCVRNHSEKPLDTIKKWNGKFFEDSSLQELGLHLQLGHPNSTSCPYPEPGPDRFTLIDIEQAPPSQD</sequence>
<accession>A0A6A4H2F8</accession>
<proteinExistence type="predicted"/>
<organism evidence="1 2">
    <name type="scientific">Gymnopus androsaceus JB14</name>
    <dbReference type="NCBI Taxonomy" id="1447944"/>
    <lineage>
        <taxon>Eukaryota</taxon>
        <taxon>Fungi</taxon>
        <taxon>Dikarya</taxon>
        <taxon>Basidiomycota</taxon>
        <taxon>Agaricomycotina</taxon>
        <taxon>Agaricomycetes</taxon>
        <taxon>Agaricomycetidae</taxon>
        <taxon>Agaricales</taxon>
        <taxon>Marasmiineae</taxon>
        <taxon>Omphalotaceae</taxon>
        <taxon>Gymnopus</taxon>
    </lineage>
</organism>
<evidence type="ECO:0000313" key="2">
    <source>
        <dbReference type="Proteomes" id="UP000799118"/>
    </source>
</evidence>
<keyword evidence="2" id="KW-1185">Reference proteome</keyword>
<reference evidence="1" key="1">
    <citation type="journal article" date="2019" name="Environ. Microbiol.">
        <title>Fungal ecological strategies reflected in gene transcription - a case study of two litter decomposers.</title>
        <authorList>
            <person name="Barbi F."/>
            <person name="Kohler A."/>
            <person name="Barry K."/>
            <person name="Baskaran P."/>
            <person name="Daum C."/>
            <person name="Fauchery L."/>
            <person name="Ihrmark K."/>
            <person name="Kuo A."/>
            <person name="LaButti K."/>
            <person name="Lipzen A."/>
            <person name="Morin E."/>
            <person name="Grigoriev I.V."/>
            <person name="Henrissat B."/>
            <person name="Lindahl B."/>
            <person name="Martin F."/>
        </authorList>
    </citation>
    <scope>NUCLEOTIDE SEQUENCE</scope>
    <source>
        <strain evidence="1">JB14</strain>
    </source>
</reference>